<accession>A0A229NTS8</accession>
<proteinExistence type="predicted"/>
<protein>
    <submittedName>
        <fullName evidence="1">Uncharacterized protein</fullName>
    </submittedName>
</protein>
<keyword evidence="2" id="KW-1185">Reference proteome</keyword>
<evidence type="ECO:0000313" key="1">
    <source>
        <dbReference type="EMBL" id="OXM13300.1"/>
    </source>
</evidence>
<dbReference type="Proteomes" id="UP000215145">
    <property type="component" value="Unassembled WGS sequence"/>
</dbReference>
<evidence type="ECO:0000313" key="2">
    <source>
        <dbReference type="Proteomes" id="UP000215145"/>
    </source>
</evidence>
<dbReference type="AlphaFoldDB" id="A0A229NTS8"/>
<dbReference type="EMBL" id="NMUQ01000003">
    <property type="protein sequence ID" value="OXM13300.1"/>
    <property type="molecule type" value="Genomic_DNA"/>
</dbReference>
<dbReference type="OrthoDB" id="2621782at2"/>
<dbReference type="RefSeq" id="WP_089526011.1">
    <property type="nucleotide sequence ID" value="NZ_NMUQ01000003.1"/>
</dbReference>
<sequence length="174" mass="20823">MEQLAKLLELNDIHMFEELNDAFVCNLNQDKVLIIKKITTLQEVQDLVYTLPRLKEKLREKIINIQNTEEVEDLNLSKFLWDMYVIGLHHIEQEEERFNEIDVAKFQRNRFVARKIIIEYINDEELMNQFNQIVLPERTLNKILETYVTQGFDYQPEEIEGLLLQIDEIIKVGE</sequence>
<gene>
    <name evidence="1" type="ORF">CGZ75_19715</name>
</gene>
<name>A0A229NTS8_9BACL</name>
<organism evidence="1 2">
    <name type="scientific">Paenibacillus herberti</name>
    <dbReference type="NCBI Taxonomy" id="1619309"/>
    <lineage>
        <taxon>Bacteria</taxon>
        <taxon>Bacillati</taxon>
        <taxon>Bacillota</taxon>
        <taxon>Bacilli</taxon>
        <taxon>Bacillales</taxon>
        <taxon>Paenibacillaceae</taxon>
        <taxon>Paenibacillus</taxon>
    </lineage>
</organism>
<reference evidence="1 2" key="1">
    <citation type="submission" date="2017-07" db="EMBL/GenBank/DDBJ databases">
        <title>Paenibacillus herberti R33 genome sequencing and assembly.</title>
        <authorList>
            <person name="Su W."/>
        </authorList>
    </citation>
    <scope>NUCLEOTIDE SEQUENCE [LARGE SCALE GENOMIC DNA]</scope>
    <source>
        <strain evidence="1 2">R33</strain>
    </source>
</reference>
<comment type="caution">
    <text evidence="1">The sequence shown here is derived from an EMBL/GenBank/DDBJ whole genome shotgun (WGS) entry which is preliminary data.</text>
</comment>